<accession>W4Q527</accession>
<name>W4Q527_9BACI</name>
<dbReference type="RefSeq" id="WP_034746088.1">
    <property type="nucleotide sequence ID" value="NZ_BAUT01000024.1"/>
</dbReference>
<dbReference type="AlphaFoldDB" id="W4Q527"/>
<sequence length="180" mass="21002">MNMTNRSLITDVNINEEFLTCPYDYYDYELHNVSVEYNWKQAVQKTVNNIVRECLSIPSIDRTHGCILKLIGEYWIRLDRQLFDSLQQFFTVSAVIIDHLMGFLMSKEDKGSMDTMTLSNNVNAGDELIMEKVLLEVDEQLLETYCEVATDYFVGNNKEIPSQIEVIDLMNAKRYVRFLT</sequence>
<protein>
    <submittedName>
        <fullName evidence="1">Uncharacterized protein</fullName>
    </submittedName>
</protein>
<keyword evidence="2" id="KW-1185">Reference proteome</keyword>
<dbReference type="Proteomes" id="UP000018890">
    <property type="component" value="Unassembled WGS sequence"/>
</dbReference>
<dbReference type="OrthoDB" id="2695569at2"/>
<dbReference type="STRING" id="1236970.JCM9140_2497"/>
<comment type="caution">
    <text evidence="1">The sequence shown here is derived from an EMBL/GenBank/DDBJ whole genome shotgun (WGS) entry which is preliminary data.</text>
</comment>
<organism evidence="1 2">
    <name type="scientific">Halalkalibacter wakoensis JCM 9140</name>
    <dbReference type="NCBI Taxonomy" id="1236970"/>
    <lineage>
        <taxon>Bacteria</taxon>
        <taxon>Bacillati</taxon>
        <taxon>Bacillota</taxon>
        <taxon>Bacilli</taxon>
        <taxon>Bacillales</taxon>
        <taxon>Bacillaceae</taxon>
        <taxon>Halalkalibacter</taxon>
    </lineage>
</organism>
<evidence type="ECO:0000313" key="1">
    <source>
        <dbReference type="EMBL" id="GAE26439.1"/>
    </source>
</evidence>
<dbReference type="EMBL" id="BAUT01000024">
    <property type="protein sequence ID" value="GAE26439.1"/>
    <property type="molecule type" value="Genomic_DNA"/>
</dbReference>
<proteinExistence type="predicted"/>
<evidence type="ECO:0000313" key="2">
    <source>
        <dbReference type="Proteomes" id="UP000018890"/>
    </source>
</evidence>
<gene>
    <name evidence="1" type="ORF">JCM9140_2497</name>
</gene>
<reference evidence="1" key="1">
    <citation type="journal article" date="2014" name="Genome Announc.">
        <title>Draft Genome Sequences of Three Alkaliphilic Bacillus Strains, Bacillus wakoensis JCM 9140T, Bacillus akibai JCM 9157T, and Bacillus hemicellulosilyticus JCM 9152T.</title>
        <authorList>
            <person name="Yuki M."/>
            <person name="Oshima K."/>
            <person name="Suda W."/>
            <person name="Oshida Y."/>
            <person name="Kitamura K."/>
            <person name="Iida T."/>
            <person name="Hattori M."/>
            <person name="Ohkuma M."/>
        </authorList>
    </citation>
    <scope>NUCLEOTIDE SEQUENCE [LARGE SCALE GENOMIC DNA]</scope>
    <source>
        <strain evidence="1">JCM 9140</strain>
    </source>
</reference>